<reference evidence="2 3" key="1">
    <citation type="submission" date="2018-05" db="EMBL/GenBank/DDBJ databases">
        <title>Flavobacterium sp. MEBiC07310.</title>
        <authorList>
            <person name="Baek K."/>
        </authorList>
    </citation>
    <scope>NUCLEOTIDE SEQUENCE [LARGE SCALE GENOMIC DNA]</scope>
    <source>
        <strain evidence="2 3">MEBiC07310</strain>
    </source>
</reference>
<keyword evidence="1" id="KW-0472">Membrane</keyword>
<dbReference type="Pfam" id="PF11335">
    <property type="entry name" value="DUF3137"/>
    <property type="match status" value="1"/>
</dbReference>
<feature type="transmembrane region" description="Helical" evidence="1">
    <location>
        <begin position="44"/>
        <end position="71"/>
    </location>
</feature>
<feature type="transmembrane region" description="Helical" evidence="1">
    <location>
        <begin position="159"/>
        <end position="181"/>
    </location>
</feature>
<dbReference type="EMBL" id="CP029463">
    <property type="protein sequence ID" value="AWM14971.1"/>
    <property type="molecule type" value="Genomic_DNA"/>
</dbReference>
<dbReference type="Proteomes" id="UP000245429">
    <property type="component" value="Chromosome"/>
</dbReference>
<dbReference type="RefSeq" id="WP_109570309.1">
    <property type="nucleotide sequence ID" value="NZ_CP029463.1"/>
</dbReference>
<keyword evidence="1" id="KW-0812">Transmembrane</keyword>
<accession>A0A2U8QY30</accession>
<dbReference type="KEGG" id="fse:DI487_14670"/>
<protein>
    <recommendedName>
        <fullName evidence="4">Galanin</fullName>
    </recommendedName>
</protein>
<gene>
    <name evidence="2" type="ORF">DI487_14670</name>
</gene>
<evidence type="ECO:0000256" key="1">
    <source>
        <dbReference type="SAM" id="Phobius"/>
    </source>
</evidence>
<evidence type="ECO:0000313" key="2">
    <source>
        <dbReference type="EMBL" id="AWM14971.1"/>
    </source>
</evidence>
<sequence length="352" mass="40848">MNDDLRSFLNEQAVFLEKKRIKAVRLNYLFRIIKPLRTLLKGVFFILLIINFIVPVLIPAVIATGIVLFLLSIINDPKKVFESQLKNQVLPTIFKHINDTFQYAPHGYNGETLKQSQFLSKGFFANTFEIEGEDYVKGKIGTIDVEFFEIKFFKKQINYAKTIGGCLLSIILIPILIIKNIFTGDNDNADDAIIGIVEEINIFFSGFFMYADFHKEFNGKVFMLPKKNDRLKDKLYEMLDPKTLSKINVENPFINDKYNIYTSDVQTGYYVLSQNLIDRIHTLSESEKALPIVSFINGKMYFIIPWDKNFFKASIATKIKDGDYFIPYIHEINSFEKIVKDLNLDTRIWTKD</sequence>
<keyword evidence="3" id="KW-1185">Reference proteome</keyword>
<organism evidence="2 3">
    <name type="scientific">Flavobacterium sediminis</name>
    <dbReference type="NCBI Taxonomy" id="2201181"/>
    <lineage>
        <taxon>Bacteria</taxon>
        <taxon>Pseudomonadati</taxon>
        <taxon>Bacteroidota</taxon>
        <taxon>Flavobacteriia</taxon>
        <taxon>Flavobacteriales</taxon>
        <taxon>Flavobacteriaceae</taxon>
        <taxon>Flavobacterium</taxon>
    </lineage>
</organism>
<keyword evidence="1" id="KW-1133">Transmembrane helix</keyword>
<evidence type="ECO:0008006" key="4">
    <source>
        <dbReference type="Google" id="ProtNLM"/>
    </source>
</evidence>
<proteinExistence type="predicted"/>
<dbReference type="AlphaFoldDB" id="A0A2U8QY30"/>
<evidence type="ECO:0000313" key="3">
    <source>
        <dbReference type="Proteomes" id="UP000245429"/>
    </source>
</evidence>
<dbReference type="OrthoDB" id="4960523at2"/>
<dbReference type="InterPro" id="IPR021484">
    <property type="entry name" value="DUF3137"/>
</dbReference>
<name>A0A2U8QY30_9FLAO</name>
<feature type="transmembrane region" description="Helical" evidence="1">
    <location>
        <begin position="193"/>
        <end position="213"/>
    </location>
</feature>